<reference evidence="1" key="2">
    <citation type="submission" date="2021-01" db="EMBL/GenBank/DDBJ databases">
        <authorList>
            <person name="Schikora-Tamarit M.A."/>
        </authorList>
    </citation>
    <scope>NUCLEOTIDE SEQUENCE</scope>
    <source>
        <strain evidence="1">CBS6341</strain>
    </source>
</reference>
<protein>
    <submittedName>
        <fullName evidence="1">Uncharacterized protein</fullName>
    </submittedName>
</protein>
<keyword evidence="2" id="KW-1185">Reference proteome</keyword>
<organism evidence="1 2">
    <name type="scientific">Wickerhamomyces mucosus</name>
    <dbReference type="NCBI Taxonomy" id="1378264"/>
    <lineage>
        <taxon>Eukaryota</taxon>
        <taxon>Fungi</taxon>
        <taxon>Dikarya</taxon>
        <taxon>Ascomycota</taxon>
        <taxon>Saccharomycotina</taxon>
        <taxon>Saccharomycetes</taxon>
        <taxon>Phaffomycetales</taxon>
        <taxon>Wickerhamomycetaceae</taxon>
        <taxon>Wickerhamomyces</taxon>
    </lineage>
</organism>
<accession>A0A9P8PT69</accession>
<evidence type="ECO:0000313" key="1">
    <source>
        <dbReference type="EMBL" id="KAH3677200.1"/>
    </source>
</evidence>
<dbReference type="EMBL" id="JAEUBF010000544">
    <property type="protein sequence ID" value="KAH3677200.1"/>
    <property type="molecule type" value="Genomic_DNA"/>
</dbReference>
<sequence length="86" mass="9458">MLALVLTAGVLFPIKPPIIDNGISKTDKNVTNNTTVPNGKALDESLAQTTQFKIRTADKTRNGKIPPNKIDFEIMDFKVCSPLKFL</sequence>
<dbReference type="OrthoDB" id="10478485at2759"/>
<proteinExistence type="predicted"/>
<dbReference type="Proteomes" id="UP000769528">
    <property type="component" value="Unassembled WGS sequence"/>
</dbReference>
<dbReference type="AlphaFoldDB" id="A0A9P8PT69"/>
<gene>
    <name evidence="1" type="ORF">WICMUC_001781</name>
</gene>
<evidence type="ECO:0000313" key="2">
    <source>
        <dbReference type="Proteomes" id="UP000769528"/>
    </source>
</evidence>
<name>A0A9P8PT69_9ASCO</name>
<comment type="caution">
    <text evidence="1">The sequence shown here is derived from an EMBL/GenBank/DDBJ whole genome shotgun (WGS) entry which is preliminary data.</text>
</comment>
<reference evidence="1" key="1">
    <citation type="journal article" date="2021" name="Open Biol.">
        <title>Shared evolutionary footprints suggest mitochondrial oxidative damage underlies multiple complex I losses in fungi.</title>
        <authorList>
            <person name="Schikora-Tamarit M.A."/>
            <person name="Marcet-Houben M."/>
            <person name="Nosek J."/>
            <person name="Gabaldon T."/>
        </authorList>
    </citation>
    <scope>NUCLEOTIDE SEQUENCE</scope>
    <source>
        <strain evidence="1">CBS6341</strain>
    </source>
</reference>